<proteinExistence type="predicted"/>
<dbReference type="AlphaFoldDB" id="A0A246FN39"/>
<dbReference type="Proteomes" id="UP000197277">
    <property type="component" value="Unassembled WGS sequence"/>
</dbReference>
<dbReference type="OrthoDB" id="882391at2"/>
<gene>
    <name evidence="1" type="ORF">CDA63_05295</name>
</gene>
<evidence type="ECO:0000313" key="1">
    <source>
        <dbReference type="EMBL" id="OWP64143.1"/>
    </source>
</evidence>
<organism evidence="1 2">
    <name type="scientific">Hymenobacter amundsenii</name>
    <dbReference type="NCBI Taxonomy" id="2006685"/>
    <lineage>
        <taxon>Bacteria</taxon>
        <taxon>Pseudomonadati</taxon>
        <taxon>Bacteroidota</taxon>
        <taxon>Cytophagia</taxon>
        <taxon>Cytophagales</taxon>
        <taxon>Hymenobacteraceae</taxon>
        <taxon>Hymenobacter</taxon>
    </lineage>
</organism>
<sequence>MSEPNNFPDPAQEATDDCTQQVLVSSDNWQETVDLYELALGKSPSPDKPPKAVFDLGGGNKLCVIQTDEEKALLDQTAKPAFFLELRTSQLVKDVLTKAHSLGAKLVIPYTPIEVRSVPQQPGGVAYLFLGSARLPQRLKATAPEAELGFIHNPNW</sequence>
<dbReference type="EMBL" id="NIRR01000005">
    <property type="protein sequence ID" value="OWP64143.1"/>
    <property type="molecule type" value="Genomic_DNA"/>
</dbReference>
<keyword evidence="2" id="KW-1185">Reference proteome</keyword>
<accession>A0A246FN39</accession>
<evidence type="ECO:0008006" key="3">
    <source>
        <dbReference type="Google" id="ProtNLM"/>
    </source>
</evidence>
<dbReference type="RefSeq" id="WP_088463408.1">
    <property type="nucleotide sequence ID" value="NZ_NIRR01000005.1"/>
</dbReference>
<protein>
    <recommendedName>
        <fullName evidence="3">VOC domain-containing protein</fullName>
    </recommendedName>
</protein>
<evidence type="ECO:0000313" key="2">
    <source>
        <dbReference type="Proteomes" id="UP000197277"/>
    </source>
</evidence>
<name>A0A246FN39_9BACT</name>
<comment type="caution">
    <text evidence="1">The sequence shown here is derived from an EMBL/GenBank/DDBJ whole genome shotgun (WGS) entry which is preliminary data.</text>
</comment>
<reference evidence="1 2" key="1">
    <citation type="submission" date="2017-06" db="EMBL/GenBank/DDBJ databases">
        <title>Hymenobacter amundsenii sp. nov. isolated from regoliths in Antarctica.</title>
        <authorList>
            <person name="Sedlacek I."/>
            <person name="Kralova S."/>
            <person name="Pantucek R."/>
            <person name="Svec P."/>
            <person name="Holochova P."/>
            <person name="Stankova E."/>
            <person name="Vrbovska V."/>
            <person name="Busse H.-J."/>
        </authorList>
    </citation>
    <scope>NUCLEOTIDE SEQUENCE [LARGE SCALE GENOMIC DNA]</scope>
    <source>
        <strain evidence="1 2">CCM 8682</strain>
    </source>
</reference>